<feature type="transmembrane region" description="Helical" evidence="6">
    <location>
        <begin position="44"/>
        <end position="68"/>
    </location>
</feature>
<dbReference type="Pfam" id="PF14945">
    <property type="entry name" value="LLC1"/>
    <property type="match status" value="1"/>
</dbReference>
<feature type="region of interest" description="Disordered" evidence="5">
    <location>
        <begin position="388"/>
        <end position="407"/>
    </location>
</feature>
<dbReference type="AlphaFoldDB" id="A0A819ZRD3"/>
<dbReference type="EMBL" id="CAJOBR010000802">
    <property type="protein sequence ID" value="CAF4548309.1"/>
    <property type="molecule type" value="Genomic_DNA"/>
</dbReference>
<accession>A0A819ZRD3</accession>
<organism evidence="8 10">
    <name type="scientific">Rotaria socialis</name>
    <dbReference type="NCBI Taxonomy" id="392032"/>
    <lineage>
        <taxon>Eukaryota</taxon>
        <taxon>Metazoa</taxon>
        <taxon>Spiralia</taxon>
        <taxon>Gnathifera</taxon>
        <taxon>Rotifera</taxon>
        <taxon>Eurotatoria</taxon>
        <taxon>Bdelloidea</taxon>
        <taxon>Philodinida</taxon>
        <taxon>Philodinidae</taxon>
        <taxon>Rotaria</taxon>
    </lineage>
</organism>
<dbReference type="Proteomes" id="UP000663848">
    <property type="component" value="Unassembled WGS sequence"/>
</dbReference>
<keyword evidence="11" id="KW-1185">Reference proteome</keyword>
<sequence length="407" mass="45790">MRLVEEKCISMGILLASNLIMTLIGICLQRVLRERNVNFLSTTQHIISCLTSGILLGTLLMMILPDSLELFAHRWHTMSMGYLFIGLGFFLICIIQDLFNLYELYAFKRQASSEKEEILNSSKESNHDNRITRLIALVFALGTHNFFDGIIIGGQTKDAMTLWLVVAAICFHMSLIAFSVTLRLLVDNETYIRVFCAMFIWSLMGPLGVLASLLITSESSGFSLFNGTLQCFSAGTFLYITFIDMIHSDLMKKTFYPFANIFFDGHVGILLIKKIKNRTEPAAPPAPSRAPPAATGGAGSKKSDNAAFSPWDLAQIWIESVSKEETTRKQWEQTHGWIADYDPKGNIKPKKPPVENSTRFSDKVPNSHGHDYGWRLQSNVGQEIQSLQTRFGDQHKKRVSKEVLGYD</sequence>
<evidence type="ECO:0000256" key="2">
    <source>
        <dbReference type="ARBA" id="ARBA00022692"/>
    </source>
</evidence>
<evidence type="ECO:0000256" key="5">
    <source>
        <dbReference type="SAM" id="MobiDB-lite"/>
    </source>
</evidence>
<dbReference type="InterPro" id="IPR003689">
    <property type="entry name" value="ZIP"/>
</dbReference>
<feature type="transmembrane region" description="Helical" evidence="6">
    <location>
        <begin position="12"/>
        <end position="32"/>
    </location>
</feature>
<dbReference type="PANTHER" id="PTHR11040:SF140">
    <property type="entry name" value="ZRT (ZRT), IRT- (IRT-) LIKE PROTEIN TRANSPORTER"/>
    <property type="match status" value="1"/>
</dbReference>
<evidence type="ECO:0000256" key="1">
    <source>
        <dbReference type="ARBA" id="ARBA00004141"/>
    </source>
</evidence>
<evidence type="ECO:0000313" key="10">
    <source>
        <dbReference type="Proteomes" id="UP000663851"/>
    </source>
</evidence>
<keyword evidence="3 6" id="KW-1133">Transmembrane helix</keyword>
<evidence type="ECO:0000256" key="6">
    <source>
        <dbReference type="SAM" id="Phobius"/>
    </source>
</evidence>
<feature type="transmembrane region" description="Helical" evidence="6">
    <location>
        <begin position="80"/>
        <end position="99"/>
    </location>
</feature>
<evidence type="ECO:0000256" key="3">
    <source>
        <dbReference type="ARBA" id="ARBA00022989"/>
    </source>
</evidence>
<feature type="region of interest" description="Disordered" evidence="5">
    <location>
        <begin position="339"/>
        <end position="371"/>
    </location>
</feature>
<gene>
    <name evidence="8" type="ORF">HFQ381_LOCUS6255</name>
    <name evidence="9" type="ORF">QYT958_LOCUS8112</name>
    <name evidence="7" type="ORF">UJA718_LOCUS1148</name>
</gene>
<evidence type="ECO:0000313" key="9">
    <source>
        <dbReference type="EMBL" id="CAF4548309.1"/>
    </source>
</evidence>
<evidence type="ECO:0000256" key="4">
    <source>
        <dbReference type="ARBA" id="ARBA00023136"/>
    </source>
</evidence>
<dbReference type="Pfam" id="PF02535">
    <property type="entry name" value="Zip"/>
    <property type="match status" value="1"/>
</dbReference>
<keyword evidence="4 6" id="KW-0472">Membrane</keyword>
<dbReference type="InterPro" id="IPR020339">
    <property type="entry name" value="C20orf85-like"/>
</dbReference>
<evidence type="ECO:0000313" key="8">
    <source>
        <dbReference type="EMBL" id="CAF4181547.1"/>
    </source>
</evidence>
<name>A0A819ZRD3_9BILA</name>
<dbReference type="Proteomes" id="UP000663851">
    <property type="component" value="Unassembled WGS sequence"/>
</dbReference>
<dbReference type="PANTHER" id="PTHR11040">
    <property type="entry name" value="ZINC/IRON TRANSPORTER"/>
    <property type="match status" value="1"/>
</dbReference>
<dbReference type="EMBL" id="CAJOBP010000067">
    <property type="protein sequence ID" value="CAF4114648.1"/>
    <property type="molecule type" value="Genomic_DNA"/>
</dbReference>
<dbReference type="GO" id="GO:0005385">
    <property type="term" value="F:zinc ion transmembrane transporter activity"/>
    <property type="evidence" value="ECO:0007669"/>
    <property type="project" value="TreeGrafter"/>
</dbReference>
<dbReference type="EMBL" id="CAJOBO010000278">
    <property type="protein sequence ID" value="CAF4181547.1"/>
    <property type="molecule type" value="Genomic_DNA"/>
</dbReference>
<comment type="caution">
    <text evidence="8">The sequence shown here is derived from an EMBL/GenBank/DDBJ whole genome shotgun (WGS) entry which is preliminary data.</text>
</comment>
<keyword evidence="2 6" id="KW-0812">Transmembrane</keyword>
<feature type="transmembrane region" description="Helical" evidence="6">
    <location>
        <begin position="131"/>
        <end position="150"/>
    </location>
</feature>
<reference evidence="8" key="1">
    <citation type="submission" date="2021-02" db="EMBL/GenBank/DDBJ databases">
        <authorList>
            <person name="Nowell W R."/>
        </authorList>
    </citation>
    <scope>NUCLEOTIDE SEQUENCE</scope>
</reference>
<feature type="transmembrane region" description="Helical" evidence="6">
    <location>
        <begin position="162"/>
        <end position="185"/>
    </location>
</feature>
<comment type="subcellular location">
    <subcellularLocation>
        <location evidence="1">Membrane</location>
        <topology evidence="1">Multi-pass membrane protein</topology>
    </subcellularLocation>
</comment>
<proteinExistence type="predicted"/>
<feature type="region of interest" description="Disordered" evidence="5">
    <location>
        <begin position="281"/>
        <end position="304"/>
    </location>
</feature>
<dbReference type="GO" id="GO:0005886">
    <property type="term" value="C:plasma membrane"/>
    <property type="evidence" value="ECO:0007669"/>
    <property type="project" value="TreeGrafter"/>
</dbReference>
<protein>
    <submittedName>
        <fullName evidence="8">Uncharacterized protein</fullName>
    </submittedName>
</protein>
<feature type="transmembrane region" description="Helical" evidence="6">
    <location>
        <begin position="222"/>
        <end position="242"/>
    </location>
</feature>
<feature type="transmembrane region" description="Helical" evidence="6">
    <location>
        <begin position="191"/>
        <end position="215"/>
    </location>
</feature>
<evidence type="ECO:0000313" key="11">
    <source>
        <dbReference type="Proteomes" id="UP000663873"/>
    </source>
</evidence>
<dbReference type="Proteomes" id="UP000663873">
    <property type="component" value="Unassembled WGS sequence"/>
</dbReference>
<evidence type="ECO:0000313" key="7">
    <source>
        <dbReference type="EMBL" id="CAF4114648.1"/>
    </source>
</evidence>